<dbReference type="Proteomes" id="UP000827138">
    <property type="component" value="Chromosome"/>
</dbReference>
<gene>
    <name evidence="1" type="ORF">K1J60_05975</name>
</gene>
<organism evidence="1 2">
    <name type="scientific">Streptomyces akebiae</name>
    <dbReference type="NCBI Taxonomy" id="2865673"/>
    <lineage>
        <taxon>Bacteria</taxon>
        <taxon>Bacillati</taxon>
        <taxon>Actinomycetota</taxon>
        <taxon>Actinomycetes</taxon>
        <taxon>Kitasatosporales</taxon>
        <taxon>Streptomycetaceae</taxon>
        <taxon>Streptomyces</taxon>
    </lineage>
</organism>
<reference evidence="1 2" key="1">
    <citation type="submission" date="2021-08" db="EMBL/GenBank/DDBJ databases">
        <authorList>
            <person name="Ping M."/>
        </authorList>
    </citation>
    <scope>NUCLEOTIDE SEQUENCE [LARGE SCALE GENOMIC DNA]</scope>
    <source>
        <strain evidence="1 2">MG28</strain>
    </source>
</reference>
<evidence type="ECO:0000313" key="2">
    <source>
        <dbReference type="Proteomes" id="UP000827138"/>
    </source>
</evidence>
<dbReference type="RefSeq" id="WP_220645249.1">
    <property type="nucleotide sequence ID" value="NZ_CP080647.1"/>
</dbReference>
<protein>
    <submittedName>
        <fullName evidence="1">Uncharacterized protein</fullName>
    </submittedName>
</protein>
<keyword evidence="2" id="KW-1185">Reference proteome</keyword>
<proteinExistence type="predicted"/>
<dbReference type="EMBL" id="CP080647">
    <property type="protein sequence ID" value="QYX76114.1"/>
    <property type="molecule type" value="Genomic_DNA"/>
</dbReference>
<evidence type="ECO:0000313" key="1">
    <source>
        <dbReference type="EMBL" id="QYX76114.1"/>
    </source>
</evidence>
<sequence>MPADASATDAKTVAVPLPGVATQRPARRGDGWRLRLAALVGRGSTQAAAKRHLAEQIALMAETIAVEPAFARDDDGALIVALDRPWGIEWYRVTDTHARRISTGDRHAEGPAADLARVDHYTLLPAYASGRADGAPRPPLFTMAEIEKALSTAHDRAHAHTDDAAALDIFRGAVKALLTNPASEYPIPDDKATAEA</sequence>
<name>A0ABX8XKM1_9ACTN</name>
<accession>A0ABX8XKM1</accession>